<organism evidence="2 3">
    <name type="scientific">Heligmosomoides polygyrus</name>
    <name type="common">Parasitic roundworm</name>
    <dbReference type="NCBI Taxonomy" id="6339"/>
    <lineage>
        <taxon>Eukaryota</taxon>
        <taxon>Metazoa</taxon>
        <taxon>Ecdysozoa</taxon>
        <taxon>Nematoda</taxon>
        <taxon>Chromadorea</taxon>
        <taxon>Rhabditida</taxon>
        <taxon>Rhabditina</taxon>
        <taxon>Rhabditomorpha</taxon>
        <taxon>Strongyloidea</taxon>
        <taxon>Heligmosomidae</taxon>
        <taxon>Heligmosomoides</taxon>
    </lineage>
</organism>
<keyword evidence="2" id="KW-1185">Reference proteome</keyword>
<dbReference type="OrthoDB" id="5837155at2759"/>
<reference evidence="1 2" key="1">
    <citation type="submission" date="2018-11" db="EMBL/GenBank/DDBJ databases">
        <authorList>
            <consortium name="Pathogen Informatics"/>
        </authorList>
    </citation>
    <scope>NUCLEOTIDE SEQUENCE [LARGE SCALE GENOMIC DNA]</scope>
</reference>
<dbReference type="AlphaFoldDB" id="A0A183GXI7"/>
<evidence type="ECO:0000313" key="1">
    <source>
        <dbReference type="EMBL" id="VDP63527.1"/>
    </source>
</evidence>
<gene>
    <name evidence="1" type="ORF">HPBE_LOCUS27406</name>
</gene>
<proteinExistence type="predicted"/>
<accession>A0A3P8EHE7</accession>
<dbReference type="WBParaSite" id="HPBE_0002740701-mRNA-1">
    <property type="protein sequence ID" value="HPBE_0002740701-mRNA-1"/>
    <property type="gene ID" value="HPBE_0002740701"/>
</dbReference>
<protein>
    <submittedName>
        <fullName evidence="3">Cyclic nucleotide-binding domain-containing protein</fullName>
    </submittedName>
</protein>
<name>A0A183GXI7_HELPZ</name>
<reference evidence="3" key="2">
    <citation type="submission" date="2019-09" db="UniProtKB">
        <authorList>
            <consortium name="WormBaseParasite"/>
        </authorList>
    </citation>
    <scope>IDENTIFICATION</scope>
</reference>
<evidence type="ECO:0000313" key="2">
    <source>
        <dbReference type="Proteomes" id="UP000050761"/>
    </source>
</evidence>
<dbReference type="EMBL" id="UZAH01043677">
    <property type="protein sequence ID" value="VDP63527.1"/>
    <property type="molecule type" value="Genomic_DNA"/>
</dbReference>
<dbReference type="Proteomes" id="UP000050761">
    <property type="component" value="Unassembled WGS sequence"/>
</dbReference>
<evidence type="ECO:0000313" key="3">
    <source>
        <dbReference type="WBParaSite" id="HPBE_0002740701-mRNA-1"/>
    </source>
</evidence>
<accession>A0A183GXI7</accession>
<sequence>MRDFASQTFASMSSPHTMVPSVKYMTEPRHQFEHLQHHLEPLQHPQMMKVMEMDDSDGTQRYVRMSNGELAEINEQYVIAEVSYFRSSLCYRCL</sequence>